<dbReference type="SUPFAM" id="SSF57716">
    <property type="entry name" value="Glucocorticoid receptor-like (DNA-binding domain)"/>
    <property type="match status" value="1"/>
</dbReference>
<dbReference type="SMART" id="SM00692">
    <property type="entry name" value="DM3"/>
    <property type="match status" value="1"/>
</dbReference>
<dbReference type="Proteomes" id="UP000694701">
    <property type="component" value="Unplaced"/>
</dbReference>
<feature type="domain" description="THAP-type" evidence="7">
    <location>
        <begin position="1"/>
        <end position="75"/>
    </location>
</feature>
<comment type="subcellular location">
    <subcellularLocation>
        <location evidence="6">Nucleus</location>
        <location evidence="6">Nucleoplasm</location>
    </subcellularLocation>
</comment>
<dbReference type="AlphaFoldDB" id="A0A8C2FP22"/>
<keyword evidence="6" id="KW-0539">Nucleus</keyword>
<dbReference type="GO" id="GO:0005654">
    <property type="term" value="C:nucleoplasm"/>
    <property type="evidence" value="ECO:0007669"/>
    <property type="project" value="UniProtKB-SubCell"/>
</dbReference>
<dbReference type="GO" id="GO:0001935">
    <property type="term" value="P:endothelial cell proliferation"/>
    <property type="evidence" value="ECO:0007669"/>
    <property type="project" value="UniProtKB-UniRule"/>
</dbReference>
<keyword evidence="1" id="KW-0479">Metal-binding</keyword>
<keyword evidence="6" id="KW-0175">Coiled coil</keyword>
<keyword evidence="6" id="KW-0805">Transcription regulation</keyword>
<organism evidence="8 9">
    <name type="scientific">Cyprinus carpio</name>
    <name type="common">Common carp</name>
    <dbReference type="NCBI Taxonomy" id="7962"/>
    <lineage>
        <taxon>Eukaryota</taxon>
        <taxon>Metazoa</taxon>
        <taxon>Chordata</taxon>
        <taxon>Craniata</taxon>
        <taxon>Vertebrata</taxon>
        <taxon>Euteleostomi</taxon>
        <taxon>Actinopterygii</taxon>
        <taxon>Neopterygii</taxon>
        <taxon>Teleostei</taxon>
        <taxon>Ostariophysi</taxon>
        <taxon>Cypriniformes</taxon>
        <taxon>Cyprinidae</taxon>
        <taxon>Cyprininae</taxon>
        <taxon>Cyprinus</taxon>
    </lineage>
</organism>
<dbReference type="SMART" id="SM00980">
    <property type="entry name" value="THAP"/>
    <property type="match status" value="1"/>
</dbReference>
<evidence type="ECO:0000256" key="5">
    <source>
        <dbReference type="PROSITE-ProRule" id="PRU00309"/>
    </source>
</evidence>
<protein>
    <recommendedName>
        <fullName evidence="6">THAP domain-containing protein 1</fullName>
    </recommendedName>
</protein>
<keyword evidence="6" id="KW-0131">Cell cycle</keyword>
<sequence>MVISCCAVGCDNRQGKANISFYRIPFARERRQRWVAAISRKNWQPSKYSRICSDHFLQGQKSDDPLSPDYVPSVFVHTKSPEKRRALGSLGKYQVREAMKKKKRQELSKREAARALNLSAEMNALGEAEDNIVEEASISEPSVKCDAMCQTDLTSDYTELLEFECQQLRGDTFTLKEKLKPKDLKARTQTYSQ</sequence>
<name>A0A8C2FP22_CYPCA</name>
<proteinExistence type="inferred from homology"/>
<keyword evidence="2 5" id="KW-0863">Zinc-finger</keyword>
<evidence type="ECO:0000256" key="1">
    <source>
        <dbReference type="ARBA" id="ARBA00022723"/>
    </source>
</evidence>
<evidence type="ECO:0000256" key="3">
    <source>
        <dbReference type="ARBA" id="ARBA00022833"/>
    </source>
</evidence>
<evidence type="ECO:0000256" key="4">
    <source>
        <dbReference type="ARBA" id="ARBA00023125"/>
    </source>
</evidence>
<evidence type="ECO:0000313" key="8">
    <source>
        <dbReference type="Ensembl" id="ENSCCRP00020058749.1"/>
    </source>
</evidence>
<dbReference type="PANTHER" id="PTHR46600">
    <property type="entry name" value="THAP DOMAIN-CONTAINING"/>
    <property type="match status" value="1"/>
</dbReference>
<dbReference type="InterPro" id="IPR038441">
    <property type="entry name" value="THAP_Znf_sf"/>
</dbReference>
<dbReference type="GO" id="GO:0003700">
    <property type="term" value="F:DNA-binding transcription factor activity"/>
    <property type="evidence" value="ECO:0007669"/>
    <property type="project" value="UniProtKB-UniRule"/>
</dbReference>
<dbReference type="InterPro" id="IPR026516">
    <property type="entry name" value="THAP1/10"/>
</dbReference>
<dbReference type="PROSITE" id="PS50950">
    <property type="entry name" value="ZF_THAP"/>
    <property type="match status" value="1"/>
</dbReference>
<dbReference type="GO" id="GO:0008270">
    <property type="term" value="F:zinc ion binding"/>
    <property type="evidence" value="ECO:0007669"/>
    <property type="project" value="UniProtKB-KW"/>
</dbReference>
<comment type="similarity">
    <text evidence="6">Belongs to the THAP1 family.</text>
</comment>
<dbReference type="Gene3D" id="6.20.210.20">
    <property type="entry name" value="THAP domain"/>
    <property type="match status" value="1"/>
</dbReference>
<keyword evidence="4 5" id="KW-0238">DNA-binding</keyword>
<reference evidence="8" key="1">
    <citation type="submission" date="2025-08" db="UniProtKB">
        <authorList>
            <consortium name="Ensembl"/>
        </authorList>
    </citation>
    <scope>IDENTIFICATION</scope>
</reference>
<dbReference type="InterPro" id="IPR006612">
    <property type="entry name" value="THAP_Znf"/>
</dbReference>
<keyword evidence="6" id="KW-0804">Transcription</keyword>
<dbReference type="Pfam" id="PF05485">
    <property type="entry name" value="THAP"/>
    <property type="match status" value="1"/>
</dbReference>
<evidence type="ECO:0000259" key="7">
    <source>
        <dbReference type="PROSITE" id="PS50950"/>
    </source>
</evidence>
<comment type="function">
    <text evidence="6">DNA-binding transcription regulator that regulates endothelial cell proliferation and G1/S cell-cycle progression. Specifically binds the 5'-[AT]NTNN[GT]GGCA[AGT]-3' core DNA sequence and acts by modulating expression of pRB-E2F cell-cycle target genes.</text>
</comment>
<accession>A0A8C2FP22</accession>
<dbReference type="GO" id="GO:0043565">
    <property type="term" value="F:sequence-specific DNA binding"/>
    <property type="evidence" value="ECO:0007669"/>
    <property type="project" value="UniProtKB-UniRule"/>
</dbReference>
<evidence type="ECO:0000313" key="9">
    <source>
        <dbReference type="Proteomes" id="UP000694701"/>
    </source>
</evidence>
<evidence type="ECO:0000256" key="6">
    <source>
        <dbReference type="RuleBase" id="RU369073"/>
    </source>
</evidence>
<dbReference type="PANTHER" id="PTHR46600:SF11">
    <property type="entry name" value="THAP DOMAIN-CONTAINING PROTEIN 10"/>
    <property type="match status" value="1"/>
</dbReference>
<dbReference type="Ensembl" id="ENSCCRT00020064741.1">
    <property type="protein sequence ID" value="ENSCCRP00020058749.1"/>
    <property type="gene ID" value="ENSCCRG00020027866.1"/>
</dbReference>
<evidence type="ECO:0000256" key="2">
    <source>
        <dbReference type="ARBA" id="ARBA00022771"/>
    </source>
</evidence>
<keyword evidence="3" id="KW-0862">Zinc</keyword>